<evidence type="ECO:0000259" key="8">
    <source>
        <dbReference type="PROSITE" id="PS50217"/>
    </source>
</evidence>
<proteinExistence type="predicted"/>
<dbReference type="CDD" id="cd14691">
    <property type="entry name" value="bZIP_XBP1"/>
    <property type="match status" value="1"/>
</dbReference>
<keyword evidence="9" id="KW-1185">Reference proteome</keyword>
<dbReference type="GO" id="GO:0005634">
    <property type="term" value="C:nucleus"/>
    <property type="evidence" value="ECO:0007669"/>
    <property type="project" value="UniProtKB-ARBA"/>
</dbReference>
<dbReference type="AlphaFoldDB" id="A0A7F5RMS0"/>
<dbReference type="Pfam" id="PF00170">
    <property type="entry name" value="bZIP_1"/>
    <property type="match status" value="1"/>
</dbReference>
<evidence type="ECO:0000256" key="1">
    <source>
        <dbReference type="ARBA" id="ARBA00022843"/>
    </source>
</evidence>
<reference evidence="10" key="1">
    <citation type="submission" date="2025-08" db="UniProtKB">
        <authorList>
            <consortium name="RefSeq"/>
        </authorList>
    </citation>
    <scope>IDENTIFICATION</scope>
    <source>
        <tissue evidence="10">Entire body</tissue>
    </source>
</reference>
<name>A0A7F5RMS0_AGRPL</name>
<keyword evidence="2" id="KW-0805">Transcription regulation</keyword>
<dbReference type="PANTHER" id="PTHR46542">
    <property type="entry name" value="X-BOX BINDING PROTEIN 1"/>
    <property type="match status" value="1"/>
</dbReference>
<keyword evidence="3" id="KW-0238">DNA-binding</keyword>
<accession>A0A7F5RMS0</accession>
<dbReference type="GO" id="GO:0000981">
    <property type="term" value="F:DNA-binding transcription factor activity, RNA polymerase II-specific"/>
    <property type="evidence" value="ECO:0007669"/>
    <property type="project" value="TreeGrafter"/>
</dbReference>
<dbReference type="GO" id="GO:0000977">
    <property type="term" value="F:RNA polymerase II transcription regulatory region sequence-specific DNA binding"/>
    <property type="evidence" value="ECO:0007669"/>
    <property type="project" value="TreeGrafter"/>
</dbReference>
<organism evidence="9 10">
    <name type="scientific">Agrilus planipennis</name>
    <name type="common">Emerald ash borer</name>
    <name type="synonym">Agrilus marcopoli</name>
    <dbReference type="NCBI Taxonomy" id="224129"/>
    <lineage>
        <taxon>Eukaryota</taxon>
        <taxon>Metazoa</taxon>
        <taxon>Ecdysozoa</taxon>
        <taxon>Arthropoda</taxon>
        <taxon>Hexapoda</taxon>
        <taxon>Insecta</taxon>
        <taxon>Pterygota</taxon>
        <taxon>Neoptera</taxon>
        <taxon>Endopterygota</taxon>
        <taxon>Coleoptera</taxon>
        <taxon>Polyphaga</taxon>
        <taxon>Elateriformia</taxon>
        <taxon>Buprestoidea</taxon>
        <taxon>Buprestidae</taxon>
        <taxon>Agrilinae</taxon>
        <taxon>Agrilus</taxon>
    </lineage>
</organism>
<dbReference type="InterPro" id="IPR046347">
    <property type="entry name" value="bZIP_sf"/>
</dbReference>
<evidence type="ECO:0000256" key="6">
    <source>
        <dbReference type="ARBA" id="ARBA00040165"/>
    </source>
</evidence>
<dbReference type="InterPro" id="IPR004827">
    <property type="entry name" value="bZIP"/>
</dbReference>
<keyword evidence="1" id="KW-0832">Ubl conjugation</keyword>
<dbReference type="CTD" id="7494"/>
<dbReference type="SUPFAM" id="SSF57959">
    <property type="entry name" value="Leucine zipper domain"/>
    <property type="match status" value="1"/>
</dbReference>
<dbReference type="InterPro" id="IPR052470">
    <property type="entry name" value="ER_Stress-Reg_TF"/>
</dbReference>
<dbReference type="RefSeq" id="XP_025837319.1">
    <property type="nucleotide sequence ID" value="XM_025981534.1"/>
</dbReference>
<evidence type="ECO:0000256" key="7">
    <source>
        <dbReference type="SAM" id="Coils"/>
    </source>
</evidence>
<evidence type="ECO:0000256" key="2">
    <source>
        <dbReference type="ARBA" id="ARBA00023015"/>
    </source>
</evidence>
<evidence type="ECO:0000313" key="10">
    <source>
        <dbReference type="RefSeq" id="XP_025837319.1"/>
    </source>
</evidence>
<feature type="domain" description="BZIP" evidence="8">
    <location>
        <begin position="42"/>
        <end position="105"/>
    </location>
</feature>
<evidence type="ECO:0000313" key="9">
    <source>
        <dbReference type="Proteomes" id="UP000192223"/>
    </source>
</evidence>
<dbReference type="SMART" id="SM00338">
    <property type="entry name" value="BRLZ"/>
    <property type="match status" value="1"/>
</dbReference>
<dbReference type="GeneID" id="108745220"/>
<dbReference type="PROSITE" id="PS50217">
    <property type="entry name" value="BZIP"/>
    <property type="match status" value="1"/>
</dbReference>
<protein>
    <recommendedName>
        <fullName evidence="6">X-box-binding protein 1</fullName>
    </recommendedName>
</protein>
<sequence length="238" mass="27532">MSVISGVLNYIPTARFEILDINQNEISSAKGKKRRLDHLTWEEKLQRKKLKNRVAAQTSRDRKKAKIDQMEKTIEELFKKNEKLIAECSDLKQLNHKLMNENASLRKELQAECKNYGQNGSVGFEAQKGSAESLPLPQGLKQKYPVETLNPQILVTVLWKTVLACLLYQTCSTSSTMMLTLNPSKNSLKASYKISQQIWKQLLKRQIMKNQLLFKNTRSTKEWWGPHQKMWNPVDVKV</sequence>
<dbReference type="PROSITE" id="PS00036">
    <property type="entry name" value="BZIP_BASIC"/>
    <property type="match status" value="1"/>
</dbReference>
<dbReference type="OrthoDB" id="20960at2759"/>
<evidence type="ECO:0000256" key="3">
    <source>
        <dbReference type="ARBA" id="ARBA00023125"/>
    </source>
</evidence>
<dbReference type="Gene3D" id="1.20.5.170">
    <property type="match status" value="1"/>
</dbReference>
<keyword evidence="7" id="KW-0175">Coiled coil</keyword>
<keyword evidence="4" id="KW-0804">Transcription</keyword>
<evidence type="ECO:0000256" key="4">
    <source>
        <dbReference type="ARBA" id="ARBA00023163"/>
    </source>
</evidence>
<keyword evidence="5" id="KW-0539">Nucleus</keyword>
<dbReference type="PANTHER" id="PTHR46542:SF1">
    <property type="entry name" value="X-BOX BINDING PROTEIN 1"/>
    <property type="match status" value="1"/>
</dbReference>
<feature type="coiled-coil region" evidence="7">
    <location>
        <begin position="60"/>
        <end position="115"/>
    </location>
</feature>
<evidence type="ECO:0000256" key="5">
    <source>
        <dbReference type="ARBA" id="ARBA00023242"/>
    </source>
</evidence>
<dbReference type="Proteomes" id="UP000192223">
    <property type="component" value="Unplaced"/>
</dbReference>
<gene>
    <name evidence="10" type="primary">LOC108745220</name>
</gene>